<accession>A0A0E9NA66</accession>
<evidence type="ECO:0000256" key="16">
    <source>
        <dbReference type="SAM" id="MobiDB-lite"/>
    </source>
</evidence>
<evidence type="ECO:0000256" key="7">
    <source>
        <dbReference type="ARBA" id="ARBA00012704"/>
    </source>
</evidence>
<dbReference type="InterPro" id="IPR001173">
    <property type="entry name" value="Glyco_trans_2-like"/>
</dbReference>
<feature type="domain" description="Glycosyltransferase 2-like" evidence="19">
    <location>
        <begin position="753"/>
        <end position="923"/>
    </location>
</feature>
<keyword evidence="11" id="KW-0808">Transferase</keyword>
<dbReference type="GO" id="GO:0006488">
    <property type="term" value="P:dolichol-linked oligosaccharide biosynthetic process"/>
    <property type="evidence" value="ECO:0007669"/>
    <property type="project" value="TreeGrafter"/>
</dbReference>
<evidence type="ECO:0000256" key="4">
    <source>
        <dbReference type="ARBA" id="ARBA00004240"/>
    </source>
</evidence>
<evidence type="ECO:0000256" key="14">
    <source>
        <dbReference type="ARBA" id="ARBA00022842"/>
    </source>
</evidence>
<evidence type="ECO:0000259" key="19">
    <source>
        <dbReference type="Pfam" id="PF00535"/>
    </source>
</evidence>
<reference evidence="21 22" key="1">
    <citation type="journal article" date="2011" name="J. Gen. Appl. Microbiol.">
        <title>Draft genome sequencing of the enigmatic yeast Saitoella complicata.</title>
        <authorList>
            <person name="Nishida H."/>
            <person name="Hamamoto M."/>
            <person name="Sugiyama J."/>
        </authorList>
    </citation>
    <scope>NUCLEOTIDE SEQUENCE [LARGE SCALE GENOMIC DNA]</scope>
    <source>
        <strain evidence="21 22">NRRL Y-17804</strain>
    </source>
</reference>
<name>A0A0E9NA66_SAICN</name>
<dbReference type="Gene3D" id="3.90.550.10">
    <property type="entry name" value="Spore Coat Polysaccharide Biosynthesis Protein SpsA, Chain A"/>
    <property type="match status" value="1"/>
</dbReference>
<comment type="similarity">
    <text evidence="6">Belongs to the glycosyltransferase 2 family.</text>
</comment>
<dbReference type="EC" id="2.4.1.83" evidence="7"/>
<dbReference type="PANTHER" id="PTHR43398">
    <property type="entry name" value="DOLICHOL-PHOSPHATE MANNOSYLTRANSFERASE SUBUNIT 1"/>
    <property type="match status" value="1"/>
</dbReference>
<evidence type="ECO:0000256" key="15">
    <source>
        <dbReference type="ARBA" id="ARBA00023211"/>
    </source>
</evidence>
<reference evidence="21 22" key="3">
    <citation type="journal article" date="2015" name="Genome Announc.">
        <title>Draft Genome Sequence of the Archiascomycetous Yeast Saitoella complicata.</title>
        <authorList>
            <person name="Yamauchi K."/>
            <person name="Kondo S."/>
            <person name="Hamamoto M."/>
            <person name="Takahashi Y."/>
            <person name="Ogura Y."/>
            <person name="Hayashi T."/>
            <person name="Nishida H."/>
        </authorList>
    </citation>
    <scope>NUCLEOTIDE SEQUENCE [LARGE SCALE GENOMIC DNA]</scope>
    <source>
        <strain evidence="21 22">NRRL Y-17804</strain>
    </source>
</reference>
<evidence type="ECO:0000313" key="22">
    <source>
        <dbReference type="Proteomes" id="UP000033140"/>
    </source>
</evidence>
<dbReference type="InterPro" id="IPR039528">
    <property type="entry name" value="DPM1-like"/>
</dbReference>
<keyword evidence="14" id="KW-0460">Magnesium</keyword>
<dbReference type="GO" id="GO:0006720">
    <property type="term" value="P:isoprenoid metabolic process"/>
    <property type="evidence" value="ECO:0007669"/>
    <property type="project" value="UniProtKB-ARBA"/>
</dbReference>
<dbReference type="Gene3D" id="3.40.50.300">
    <property type="entry name" value="P-loop containing nucleotide triphosphate hydrolases"/>
    <property type="match status" value="1"/>
</dbReference>
<feature type="signal peptide" evidence="18">
    <location>
        <begin position="1"/>
        <end position="15"/>
    </location>
</feature>
<keyword evidence="17" id="KW-0472">Membrane</keyword>
<dbReference type="InterPro" id="IPR027417">
    <property type="entry name" value="P-loop_NTPase"/>
</dbReference>
<feature type="chain" id="PRO_5013357165" description="Polynucleotide 5'-hydroxyl-kinase GRC3" evidence="18">
    <location>
        <begin position="16"/>
        <end position="1054"/>
    </location>
</feature>
<evidence type="ECO:0000313" key="21">
    <source>
        <dbReference type="EMBL" id="GAO46591.1"/>
    </source>
</evidence>
<dbReference type="CDD" id="cd06442">
    <property type="entry name" value="DPM1_like"/>
    <property type="match status" value="1"/>
</dbReference>
<keyword evidence="10" id="KW-0328">Glycosyltransferase</keyword>
<keyword evidence="17" id="KW-0812">Transmembrane</keyword>
<dbReference type="STRING" id="698492.A0A0E9NA66"/>
<dbReference type="GO" id="GO:0046872">
    <property type="term" value="F:metal ion binding"/>
    <property type="evidence" value="ECO:0007669"/>
    <property type="project" value="UniProtKB-KW"/>
</dbReference>
<evidence type="ECO:0000256" key="18">
    <source>
        <dbReference type="SAM" id="SignalP"/>
    </source>
</evidence>
<dbReference type="SUPFAM" id="SSF53448">
    <property type="entry name" value="Nucleotide-diphospho-sugar transferases"/>
    <property type="match status" value="1"/>
</dbReference>
<feature type="domain" description="Clp1 P-loop" evidence="20">
    <location>
        <begin position="319"/>
        <end position="503"/>
    </location>
</feature>
<evidence type="ECO:0000256" key="10">
    <source>
        <dbReference type="ARBA" id="ARBA00022676"/>
    </source>
</evidence>
<evidence type="ECO:0000256" key="17">
    <source>
        <dbReference type="SAM" id="Phobius"/>
    </source>
</evidence>
<keyword evidence="12" id="KW-0479">Metal-binding</keyword>
<dbReference type="Pfam" id="PF16575">
    <property type="entry name" value="CLP1_P"/>
    <property type="match status" value="1"/>
</dbReference>
<evidence type="ECO:0000256" key="12">
    <source>
        <dbReference type="ARBA" id="ARBA00022723"/>
    </source>
</evidence>
<dbReference type="EMBL" id="BACD03000004">
    <property type="protein sequence ID" value="GAO46591.1"/>
    <property type="molecule type" value="Genomic_DNA"/>
</dbReference>
<dbReference type="Proteomes" id="UP000033140">
    <property type="component" value="Unassembled WGS sequence"/>
</dbReference>
<evidence type="ECO:0000256" key="6">
    <source>
        <dbReference type="ARBA" id="ARBA00006739"/>
    </source>
</evidence>
<feature type="region of interest" description="Disordered" evidence="16">
    <location>
        <begin position="49"/>
        <end position="136"/>
    </location>
</feature>
<evidence type="ECO:0000256" key="8">
    <source>
        <dbReference type="ARBA" id="ARBA00018706"/>
    </source>
</evidence>
<evidence type="ECO:0000256" key="5">
    <source>
        <dbReference type="ARBA" id="ARBA00004922"/>
    </source>
</evidence>
<evidence type="ECO:0000256" key="13">
    <source>
        <dbReference type="ARBA" id="ARBA00022824"/>
    </source>
</evidence>
<evidence type="ECO:0000256" key="11">
    <source>
        <dbReference type="ARBA" id="ARBA00022679"/>
    </source>
</evidence>
<evidence type="ECO:0000256" key="9">
    <source>
        <dbReference type="ARBA" id="ARBA00019824"/>
    </source>
</evidence>
<dbReference type="PANTHER" id="PTHR43398:SF1">
    <property type="entry name" value="DOLICHOL-PHOSPHATE MANNOSYLTRANSFERASE SUBUNIT 1"/>
    <property type="match status" value="1"/>
</dbReference>
<keyword evidence="13" id="KW-0256">Endoplasmic reticulum</keyword>
<dbReference type="InterPro" id="IPR029044">
    <property type="entry name" value="Nucleotide-diphossugar_trans"/>
</dbReference>
<protein>
    <recommendedName>
        <fullName evidence="9">Polynucleotide 5'-hydroxyl-kinase GRC3</fullName>
        <ecNumber evidence="7">2.4.1.83</ecNumber>
    </recommendedName>
    <alternativeName>
        <fullName evidence="8">Polynucleotide 5'-hydroxyl-kinase grc3</fullName>
    </alternativeName>
</protein>
<reference evidence="21 22" key="2">
    <citation type="journal article" date="2014" name="J. Gen. Appl. Microbiol.">
        <title>The early diverging ascomycetous budding yeast Saitoella complicata has three histone deacetylases belonging to the Clr6, Hos2, and Rpd3 lineages.</title>
        <authorList>
            <person name="Nishida H."/>
            <person name="Matsumoto T."/>
            <person name="Kondo S."/>
            <person name="Hamamoto M."/>
            <person name="Yoshikawa H."/>
        </authorList>
    </citation>
    <scope>NUCLEOTIDE SEQUENCE [LARGE SCALE GENOMIC DNA]</scope>
    <source>
        <strain evidence="21 22">NRRL Y-17804</strain>
    </source>
</reference>
<dbReference type="GO" id="GO:0006066">
    <property type="term" value="P:alcohol metabolic process"/>
    <property type="evidence" value="ECO:0007669"/>
    <property type="project" value="UniProtKB-ARBA"/>
</dbReference>
<evidence type="ECO:0000256" key="2">
    <source>
        <dbReference type="ARBA" id="ARBA00001936"/>
    </source>
</evidence>
<keyword evidence="22" id="KW-1185">Reference proteome</keyword>
<dbReference type="GO" id="GO:0005789">
    <property type="term" value="C:endoplasmic reticulum membrane"/>
    <property type="evidence" value="ECO:0007669"/>
    <property type="project" value="TreeGrafter"/>
</dbReference>
<evidence type="ECO:0000259" key="20">
    <source>
        <dbReference type="Pfam" id="PF16575"/>
    </source>
</evidence>
<dbReference type="AlphaFoldDB" id="A0A0E9NA66"/>
<dbReference type="GO" id="GO:0035269">
    <property type="term" value="P:protein O-linked glycosylation via mannose"/>
    <property type="evidence" value="ECO:0007669"/>
    <property type="project" value="TreeGrafter"/>
</dbReference>
<dbReference type="GO" id="GO:0006506">
    <property type="term" value="P:GPI anchor biosynthetic process"/>
    <property type="evidence" value="ECO:0007669"/>
    <property type="project" value="TreeGrafter"/>
</dbReference>
<sequence length="1054" mass="113521">MPTPLSAIAVRRALAAAAAAAAAAEAEKAKTASPVANMDIEVEQAVTSEAVAAQSPKTPASKKRRAIDTLAETPIYSTPTPTAEDEEPAYLSPVDPADEESIEEVAVVEADSPDSPKAKRRKESSSGTNENVPPRVKLMQELKRHAEVNEDNSALSPDGKSRVVGLRRGETLPVQGEVRVGLLRGGASLLGHELRSKGGFEWYDVYAPGTGSLPVLECLGSGKGAAGKVEDLPASLRQLLEKIPAGSFDAVVAITVENIGSGVQHVDKVCPLFRGIWQDPIAAIEEDTPTVNIPDTWKEAVAPIVHPSTNDRPVVVLCGPKAAGKSMLSRYLVNSLLNACDTAAYLDADPGQPEFTPAGLLSLQGLTKPIFGPPFVHNTGEELVKAHFLGATSPKDDPGHYLDCVANLVSVHSNAPSIATAPLVINTPGWTKGTGLELLESVIGLSNATHVIFLGDRFESEITRIVPSNVGLFTVETAHELVSQNSKMSAADNRTLGMISYFHSLGGSKWDFSTSLVGWAPWVVDYTGPEAGVDALTVLGDEIMPDEVGLAVNGTVVGVVLLDAAEGQGLTQAVVRAQDGLPVLPTGGAPLDPQTSQCVGLAIIRGIDTAKQQLQLLTPIEPSILEDAVTNNQKVLLVRGQLELPVWLMLDGDKDGVAGQKWGEVPYLSVEENSSFGKAWRPRRNVMRRIQIRYLVRVRWGVCVSHGLPGGPLTEPPDDDAATLKGGKSSINKQIAGQSPYFQAFAMPADKYSVILPTYNERRNLPIITWLLAKTFNDNGINWELIIVDDNSPDGTQEVAKQLEKVYGSDKILLKPRAGKLGLGTAYIHGLQYCTGNFVIIMDADFSHHPKYIPKFIQLQKAKKLDIVTGTRYAGDGGVYGWDLKRKTISRGANLLCRIVLAPGVSDVTGSFRLYKKEVLKKIISETKSKGYVFQMEMMVRARANKFTIGEVPIAFVDRLYGESKLGSDEVLTPAADNIVRLLTSHLTDYSVLERSLDFVHHCMRRTAAKSRKAGSLSSYVVLGSIIPILSLFMINLDRRIVISLFGTLRRTVL</sequence>
<comment type="cofactor">
    <cofactor evidence="3">
        <name>Mg(2+)</name>
        <dbReference type="ChEBI" id="CHEBI:18420"/>
    </cofactor>
</comment>
<feature type="transmembrane region" description="Helical" evidence="17">
    <location>
        <begin position="1017"/>
        <end position="1037"/>
    </location>
</feature>
<dbReference type="FunFam" id="3.90.550.10:FF:000036">
    <property type="entry name" value="Dolichol-phosphate mannosyltransferase subunit 1"/>
    <property type="match status" value="1"/>
</dbReference>
<evidence type="ECO:0000256" key="3">
    <source>
        <dbReference type="ARBA" id="ARBA00001946"/>
    </source>
</evidence>
<keyword evidence="17" id="KW-1133">Transmembrane helix</keyword>
<keyword evidence="18" id="KW-0732">Signal</keyword>
<comment type="pathway">
    <text evidence="5">Protein modification; protein glycosylation.</text>
</comment>
<dbReference type="Pfam" id="PF00535">
    <property type="entry name" value="Glycos_transf_2"/>
    <property type="match status" value="1"/>
</dbReference>
<organism evidence="21 22">
    <name type="scientific">Saitoella complicata (strain BCRC 22490 / CBS 7301 / JCM 7358 / NBRC 10748 / NRRL Y-17804)</name>
    <dbReference type="NCBI Taxonomy" id="698492"/>
    <lineage>
        <taxon>Eukaryota</taxon>
        <taxon>Fungi</taxon>
        <taxon>Dikarya</taxon>
        <taxon>Ascomycota</taxon>
        <taxon>Taphrinomycotina</taxon>
        <taxon>Taphrinomycotina incertae sedis</taxon>
        <taxon>Saitoella</taxon>
    </lineage>
</organism>
<comment type="subcellular location">
    <subcellularLocation>
        <location evidence="4">Endoplasmic reticulum</location>
    </subcellularLocation>
</comment>
<gene>
    <name evidence="21" type="ORF">G7K_0819-t2</name>
</gene>
<comment type="cofactor">
    <cofactor evidence="1">
        <name>Ca(2+)</name>
        <dbReference type="ChEBI" id="CHEBI:29108"/>
    </cofactor>
</comment>
<dbReference type="GO" id="GO:0004582">
    <property type="term" value="F:dolichyl-phosphate beta-D-mannosyltransferase activity"/>
    <property type="evidence" value="ECO:0007669"/>
    <property type="project" value="UniProtKB-EC"/>
</dbReference>
<evidence type="ECO:0000256" key="1">
    <source>
        <dbReference type="ARBA" id="ARBA00001913"/>
    </source>
</evidence>
<dbReference type="InterPro" id="IPR032319">
    <property type="entry name" value="CLP1_P"/>
</dbReference>
<keyword evidence="15" id="KW-0464">Manganese</keyword>
<comment type="cofactor">
    <cofactor evidence="2">
        <name>Mn(2+)</name>
        <dbReference type="ChEBI" id="CHEBI:29035"/>
    </cofactor>
</comment>
<comment type="caution">
    <text evidence="21">The sequence shown here is derived from an EMBL/GenBank/DDBJ whole genome shotgun (WGS) entry which is preliminary data.</text>
</comment>
<proteinExistence type="inferred from homology"/>